<dbReference type="AlphaFoldDB" id="A0A6C0EP52"/>
<evidence type="ECO:0008006" key="2">
    <source>
        <dbReference type="Google" id="ProtNLM"/>
    </source>
</evidence>
<evidence type="ECO:0000313" key="1">
    <source>
        <dbReference type="EMBL" id="QHT30748.1"/>
    </source>
</evidence>
<protein>
    <recommendedName>
        <fullName evidence="2">Nucleotide-diphospho-sugar transferase domain-containing protein</fullName>
    </recommendedName>
</protein>
<proteinExistence type="predicted"/>
<sequence>MSLIRKRKVGGSDADDFFARATSHSLKPTIINEESKFVVVTYWWGRGNLNKNTQRPCPEELEPGQPLDVPPIKFEEMIQNWEQACAKHKCNYLAEEYPEFAVKGGYQHAINFKPYFIDIALAACYPRGVLYIDGDMKIKLYPGICDAEGVDYMARGWNTDPRPGNWKKTNKFCFDPYVFEMSGGTMFFGNTYHGRNLLKVWQRETAKHPGKADDRILSMALMLQKMLISLSTIQLPIEYLWLDMDYDDYLKSGKDYEKKYVSISHPECLTGEDRAATEGASSNRYPRSYDRYVSNYLYCDWDEIYEYLQFDNKDQIKPFKPYFNFLEEHDVVDLIPYAKKYGSYNPIAKKNSELLDQVQIRVRDKLVLVSPHDYPSVSLHKVGSEREALVTILKYIINGQSVVYVPGRSARSAKTVVAKALENELDFVARNESNSKARAKAEYSLDLDKDYPMYFGSNNKTLKHWLLMSESFAEMEKLFNRTYLFLTRIHCGWV</sequence>
<name>A0A6C0EP52_9ZZZZ</name>
<reference evidence="1" key="1">
    <citation type="journal article" date="2020" name="Nature">
        <title>Giant virus diversity and host interactions through global metagenomics.</title>
        <authorList>
            <person name="Schulz F."/>
            <person name="Roux S."/>
            <person name="Paez-Espino D."/>
            <person name="Jungbluth S."/>
            <person name="Walsh D.A."/>
            <person name="Denef V.J."/>
            <person name="McMahon K.D."/>
            <person name="Konstantinidis K.T."/>
            <person name="Eloe-Fadrosh E.A."/>
            <person name="Kyrpides N.C."/>
            <person name="Woyke T."/>
        </authorList>
    </citation>
    <scope>NUCLEOTIDE SEQUENCE</scope>
    <source>
        <strain evidence="1">GVMAG-M-3300009151-50</strain>
    </source>
</reference>
<organism evidence="1">
    <name type="scientific">viral metagenome</name>
    <dbReference type="NCBI Taxonomy" id="1070528"/>
    <lineage>
        <taxon>unclassified sequences</taxon>
        <taxon>metagenomes</taxon>
        <taxon>organismal metagenomes</taxon>
    </lineage>
</organism>
<dbReference type="EMBL" id="MN738912">
    <property type="protein sequence ID" value="QHT30748.1"/>
    <property type="molecule type" value="Genomic_DNA"/>
</dbReference>
<accession>A0A6C0EP52</accession>